<dbReference type="PROSITE" id="PS01136">
    <property type="entry name" value="UPF0034"/>
    <property type="match status" value="1"/>
</dbReference>
<dbReference type="OrthoDB" id="131706at2157"/>
<dbReference type="Proteomes" id="UP000218615">
    <property type="component" value="Unassembled WGS sequence"/>
</dbReference>
<dbReference type="InterPro" id="IPR018517">
    <property type="entry name" value="tRNA_hU_synthase_CS"/>
</dbReference>
<dbReference type="AlphaFoldDB" id="A0A284VSX2"/>
<reference evidence="8" key="1">
    <citation type="submission" date="2017-06" db="EMBL/GenBank/DDBJ databases">
        <authorList>
            <person name="Cremers G."/>
        </authorList>
    </citation>
    <scope>NUCLEOTIDE SEQUENCE [LARGE SCALE GENOMIC DNA]</scope>
</reference>
<dbReference type="GO" id="GO:0017150">
    <property type="term" value="F:tRNA dihydrouridine synthase activity"/>
    <property type="evidence" value="ECO:0007669"/>
    <property type="project" value="InterPro"/>
</dbReference>
<proteinExistence type="predicted"/>
<dbReference type="SUPFAM" id="SSF51395">
    <property type="entry name" value="FMN-linked oxidoreductases"/>
    <property type="match status" value="1"/>
</dbReference>
<dbReference type="PANTHER" id="PTHR11082:SF25">
    <property type="entry name" value="DUS-LIKE FMN-BINDING DOMAIN-CONTAINING PROTEIN"/>
    <property type="match status" value="1"/>
</dbReference>
<gene>
    <name evidence="7" type="ORF">MNV_700035</name>
</gene>
<evidence type="ECO:0000313" key="8">
    <source>
        <dbReference type="Proteomes" id="UP000218615"/>
    </source>
</evidence>
<dbReference type="PANTHER" id="PTHR11082">
    <property type="entry name" value="TRNA-DIHYDROURIDINE SYNTHASE"/>
    <property type="match status" value="1"/>
</dbReference>
<dbReference type="Pfam" id="PF01207">
    <property type="entry name" value="Dus"/>
    <property type="match status" value="1"/>
</dbReference>
<evidence type="ECO:0000256" key="2">
    <source>
        <dbReference type="ARBA" id="ARBA00022630"/>
    </source>
</evidence>
<keyword evidence="4" id="KW-0819">tRNA processing</keyword>
<evidence type="ECO:0000256" key="5">
    <source>
        <dbReference type="ARBA" id="ARBA00023002"/>
    </source>
</evidence>
<dbReference type="Gene3D" id="3.20.20.70">
    <property type="entry name" value="Aldolase class I"/>
    <property type="match status" value="1"/>
</dbReference>
<evidence type="ECO:0000256" key="1">
    <source>
        <dbReference type="ARBA" id="ARBA00001917"/>
    </source>
</evidence>
<dbReference type="InterPro" id="IPR001269">
    <property type="entry name" value="DUS_fam"/>
</dbReference>
<keyword evidence="3" id="KW-0288">FMN</keyword>
<accession>A0A284VSX2</accession>
<evidence type="ECO:0000256" key="4">
    <source>
        <dbReference type="ARBA" id="ARBA00022694"/>
    </source>
</evidence>
<dbReference type="InterPro" id="IPR013785">
    <property type="entry name" value="Aldolase_TIM"/>
</dbReference>
<evidence type="ECO:0000259" key="6">
    <source>
        <dbReference type="Pfam" id="PF01207"/>
    </source>
</evidence>
<keyword evidence="5" id="KW-0560">Oxidoreductase</keyword>
<organism evidence="7 8">
    <name type="scientific">Candidatus Methanoperedens nitratireducens</name>
    <dbReference type="NCBI Taxonomy" id="1392998"/>
    <lineage>
        <taxon>Archaea</taxon>
        <taxon>Methanobacteriati</taxon>
        <taxon>Methanobacteriota</taxon>
        <taxon>Stenosarchaea group</taxon>
        <taxon>Methanomicrobia</taxon>
        <taxon>Methanosarcinales</taxon>
        <taxon>ANME-2 cluster</taxon>
        <taxon>Candidatus Methanoperedentaceae</taxon>
        <taxon>Candidatus Methanoperedens</taxon>
    </lineage>
</organism>
<evidence type="ECO:0000313" key="7">
    <source>
        <dbReference type="EMBL" id="SNQ62381.1"/>
    </source>
</evidence>
<dbReference type="GO" id="GO:0050660">
    <property type="term" value="F:flavin adenine dinucleotide binding"/>
    <property type="evidence" value="ECO:0007669"/>
    <property type="project" value="InterPro"/>
</dbReference>
<evidence type="ECO:0000256" key="3">
    <source>
        <dbReference type="ARBA" id="ARBA00022643"/>
    </source>
</evidence>
<dbReference type="PIRSF" id="PIRSF006621">
    <property type="entry name" value="Dus"/>
    <property type="match status" value="1"/>
</dbReference>
<feature type="domain" description="DUS-like FMN-binding" evidence="6">
    <location>
        <begin position="13"/>
        <end position="311"/>
    </location>
</feature>
<dbReference type="CDD" id="cd02801">
    <property type="entry name" value="DUS_like_FMN"/>
    <property type="match status" value="1"/>
</dbReference>
<dbReference type="RefSeq" id="WP_096206957.1">
    <property type="nucleotide sequence ID" value="NZ_FZMP01000219.1"/>
</dbReference>
<dbReference type="InterPro" id="IPR035587">
    <property type="entry name" value="DUS-like_FMN-bd"/>
</dbReference>
<dbReference type="EMBL" id="FZMP01000219">
    <property type="protein sequence ID" value="SNQ62381.1"/>
    <property type="molecule type" value="Genomic_DNA"/>
</dbReference>
<sequence>MNIGKLMLNGTLILAPMSLVTNLPFRLLCKKYGVALVYSEMTFSEAILRQNETSIARGFTCDEERPLGIQLLGAKADSIVRSARIVTKIFRPELIDINLGCPAQSVIKNECGAALLKKPGTVVEIVEALSGSLEVPVTAKMRILNSLEETLELARLIEKAGADALIVHGRTQKQQYSGKSSYEFIKNIKRELSIPVIANGDIKDEKTAKYVLEYTQCDGLMIGRAAMGNPHIFRRLGHYLDTGELLPPQTPGERLDDFFEYAGLCRKYGLLGFRDIVVKAQWFTKGMKNVKPVRVKINRMTDVDSVLRVMEELRADASGC</sequence>
<keyword evidence="8" id="KW-1185">Reference proteome</keyword>
<protein>
    <submittedName>
        <fullName evidence="7">Putative TIM-barrel protein, nifR3 family</fullName>
    </submittedName>
</protein>
<name>A0A284VSX2_9EURY</name>
<keyword evidence="2" id="KW-0285">Flavoprotein</keyword>
<comment type="cofactor">
    <cofactor evidence="1">
        <name>FMN</name>
        <dbReference type="ChEBI" id="CHEBI:58210"/>
    </cofactor>
</comment>